<dbReference type="Proteomes" id="UP001066276">
    <property type="component" value="Chromosome 2_2"/>
</dbReference>
<dbReference type="EMBL" id="JANPWB010000004">
    <property type="protein sequence ID" value="KAJ1194638.1"/>
    <property type="molecule type" value="Genomic_DNA"/>
</dbReference>
<feature type="region of interest" description="Disordered" evidence="1">
    <location>
        <begin position="1"/>
        <end position="23"/>
    </location>
</feature>
<proteinExistence type="predicted"/>
<organism evidence="2 3">
    <name type="scientific">Pleurodeles waltl</name>
    <name type="common">Iberian ribbed newt</name>
    <dbReference type="NCBI Taxonomy" id="8319"/>
    <lineage>
        <taxon>Eukaryota</taxon>
        <taxon>Metazoa</taxon>
        <taxon>Chordata</taxon>
        <taxon>Craniata</taxon>
        <taxon>Vertebrata</taxon>
        <taxon>Euteleostomi</taxon>
        <taxon>Amphibia</taxon>
        <taxon>Batrachia</taxon>
        <taxon>Caudata</taxon>
        <taxon>Salamandroidea</taxon>
        <taxon>Salamandridae</taxon>
        <taxon>Pleurodelinae</taxon>
        <taxon>Pleurodeles</taxon>
    </lineage>
</organism>
<sequence length="68" mass="7755">MGIAPLLRSSWGADGSRTTDFPQRQGDFPGLLLSWIRRAEHHVRPRSALPQVLARQRFPFSFPGLREL</sequence>
<gene>
    <name evidence="2" type="ORF">NDU88_003926</name>
</gene>
<accession>A0AAV7V0E2</accession>
<evidence type="ECO:0000256" key="1">
    <source>
        <dbReference type="SAM" id="MobiDB-lite"/>
    </source>
</evidence>
<comment type="caution">
    <text evidence="2">The sequence shown here is derived from an EMBL/GenBank/DDBJ whole genome shotgun (WGS) entry which is preliminary data.</text>
</comment>
<evidence type="ECO:0000313" key="2">
    <source>
        <dbReference type="EMBL" id="KAJ1194638.1"/>
    </source>
</evidence>
<evidence type="ECO:0000313" key="3">
    <source>
        <dbReference type="Proteomes" id="UP001066276"/>
    </source>
</evidence>
<dbReference type="AlphaFoldDB" id="A0AAV7V0E2"/>
<keyword evidence="3" id="KW-1185">Reference proteome</keyword>
<protein>
    <submittedName>
        <fullName evidence="2">Uncharacterized protein</fullName>
    </submittedName>
</protein>
<reference evidence="2" key="1">
    <citation type="journal article" date="2022" name="bioRxiv">
        <title>Sequencing and chromosome-scale assembly of the giantPleurodeles waltlgenome.</title>
        <authorList>
            <person name="Brown T."/>
            <person name="Elewa A."/>
            <person name="Iarovenko S."/>
            <person name="Subramanian E."/>
            <person name="Araus A.J."/>
            <person name="Petzold A."/>
            <person name="Susuki M."/>
            <person name="Suzuki K.-i.T."/>
            <person name="Hayashi T."/>
            <person name="Toyoda A."/>
            <person name="Oliveira C."/>
            <person name="Osipova E."/>
            <person name="Leigh N.D."/>
            <person name="Simon A."/>
            <person name="Yun M.H."/>
        </authorList>
    </citation>
    <scope>NUCLEOTIDE SEQUENCE</scope>
    <source>
        <strain evidence="2">20211129_DDA</strain>
        <tissue evidence="2">Liver</tissue>
    </source>
</reference>
<name>A0AAV7V0E2_PLEWA</name>